<dbReference type="PIRSF" id="PIRSF000350">
    <property type="entry name" value="Mercury_reductase_MerA"/>
    <property type="match status" value="1"/>
</dbReference>
<feature type="domain" description="FAD/NAD(P)-binding" evidence="11">
    <location>
        <begin position="4"/>
        <end position="312"/>
    </location>
</feature>
<dbReference type="SUPFAM" id="SSF55424">
    <property type="entry name" value="FAD/NAD-linked reductases, dimerisation (C-terminal) domain"/>
    <property type="match status" value="1"/>
</dbReference>
<evidence type="ECO:0000256" key="1">
    <source>
        <dbReference type="ARBA" id="ARBA00007532"/>
    </source>
</evidence>
<dbReference type="GO" id="GO:0006103">
    <property type="term" value="P:2-oxoglutarate metabolic process"/>
    <property type="evidence" value="ECO:0007669"/>
    <property type="project" value="TreeGrafter"/>
</dbReference>
<reference evidence="12 13" key="1">
    <citation type="submission" date="2017-10" db="EMBL/GenBank/DDBJ databases">
        <title>Genomics of the genus Arcobacter.</title>
        <authorList>
            <person name="Perez-Cataluna A."/>
            <person name="Figueras M.J."/>
        </authorList>
    </citation>
    <scope>NUCLEOTIDE SEQUENCE [LARGE SCALE GENOMIC DNA]</scope>
    <source>
        <strain evidence="12 13">CECT 8987</strain>
    </source>
</reference>
<dbReference type="InterPro" id="IPR023753">
    <property type="entry name" value="FAD/NAD-binding_dom"/>
</dbReference>
<comment type="cofactor">
    <cofactor evidence="8">
        <name>FAD</name>
        <dbReference type="ChEBI" id="CHEBI:57692"/>
    </cofactor>
    <text evidence="8">Binds 1 FAD per subunit.</text>
</comment>
<comment type="similarity">
    <text evidence="1">Belongs to the class-I pyridine nucleotide-disulfide oxidoreductase family.</text>
</comment>
<name>A0A4Q0XT74_9BACT</name>
<feature type="disulfide bond" description="Redox-active" evidence="9">
    <location>
        <begin position="40"/>
        <end position="45"/>
    </location>
</feature>
<evidence type="ECO:0000256" key="3">
    <source>
        <dbReference type="ARBA" id="ARBA00022630"/>
    </source>
</evidence>
<evidence type="ECO:0000256" key="5">
    <source>
        <dbReference type="ARBA" id="ARBA00023027"/>
    </source>
</evidence>
<dbReference type="Gene3D" id="3.30.390.30">
    <property type="match status" value="1"/>
</dbReference>
<gene>
    <name evidence="12" type="ORF">CRV04_03265</name>
</gene>
<dbReference type="PANTHER" id="PTHR22912">
    <property type="entry name" value="DISULFIDE OXIDOREDUCTASE"/>
    <property type="match status" value="1"/>
</dbReference>
<organism evidence="12 13">
    <name type="scientific">Candidatus Marinarcus aquaticus</name>
    <dbReference type="NCBI Taxonomy" id="2044504"/>
    <lineage>
        <taxon>Bacteria</taxon>
        <taxon>Pseudomonadati</taxon>
        <taxon>Campylobacterota</taxon>
        <taxon>Epsilonproteobacteria</taxon>
        <taxon>Campylobacterales</taxon>
        <taxon>Arcobacteraceae</taxon>
        <taxon>Candidatus Marinarcus</taxon>
    </lineage>
</organism>
<evidence type="ECO:0000313" key="12">
    <source>
        <dbReference type="EMBL" id="RXJ60045.1"/>
    </source>
</evidence>
<dbReference type="Proteomes" id="UP000290657">
    <property type="component" value="Unassembled WGS sequence"/>
</dbReference>
<feature type="domain" description="Pyridine nucleotide-disulphide oxidoreductase dimerisation" evidence="10">
    <location>
        <begin position="335"/>
        <end position="441"/>
    </location>
</feature>
<evidence type="ECO:0000259" key="11">
    <source>
        <dbReference type="Pfam" id="PF07992"/>
    </source>
</evidence>
<dbReference type="EMBL" id="PDKN01000002">
    <property type="protein sequence ID" value="RXJ60045.1"/>
    <property type="molecule type" value="Genomic_DNA"/>
</dbReference>
<comment type="caution">
    <text evidence="12">The sequence shown here is derived from an EMBL/GenBank/DDBJ whole genome shotgun (WGS) entry which is preliminary data.</text>
</comment>
<dbReference type="Gene3D" id="3.50.50.60">
    <property type="entry name" value="FAD/NAD(P)-binding domain"/>
    <property type="match status" value="2"/>
</dbReference>
<keyword evidence="3" id="KW-0285">Flavoprotein</keyword>
<proteinExistence type="inferred from homology"/>
<keyword evidence="5 8" id="KW-0520">NAD</keyword>
<feature type="active site" description="Proton acceptor" evidence="7">
    <location>
        <position position="433"/>
    </location>
</feature>
<evidence type="ECO:0000256" key="2">
    <source>
        <dbReference type="ARBA" id="ARBA00016961"/>
    </source>
</evidence>
<dbReference type="OrthoDB" id="9786429at2"/>
<dbReference type="AlphaFoldDB" id="A0A4Q0XT74"/>
<dbReference type="Pfam" id="PF02852">
    <property type="entry name" value="Pyr_redox_dim"/>
    <property type="match status" value="1"/>
</dbReference>
<keyword evidence="4 8" id="KW-0274">FAD</keyword>
<dbReference type="SUPFAM" id="SSF51905">
    <property type="entry name" value="FAD/NAD(P)-binding domain"/>
    <property type="match status" value="1"/>
</dbReference>
<dbReference type="RefSeq" id="WP_128995348.1">
    <property type="nucleotide sequence ID" value="NZ_PDKN01000002.1"/>
</dbReference>
<dbReference type="GO" id="GO:0050660">
    <property type="term" value="F:flavin adenine dinucleotide binding"/>
    <property type="evidence" value="ECO:0007669"/>
    <property type="project" value="TreeGrafter"/>
</dbReference>
<feature type="binding site" evidence="8">
    <location>
        <begin position="306"/>
        <end position="309"/>
    </location>
    <ligand>
        <name>FAD</name>
        <dbReference type="ChEBI" id="CHEBI:57692"/>
    </ligand>
</feature>
<evidence type="ECO:0000256" key="4">
    <source>
        <dbReference type="ARBA" id="ARBA00022827"/>
    </source>
</evidence>
<dbReference type="InterPro" id="IPR001100">
    <property type="entry name" value="Pyr_nuc-diS_OxRdtase"/>
</dbReference>
<dbReference type="Pfam" id="PF07992">
    <property type="entry name" value="Pyr_redox_2"/>
    <property type="match status" value="1"/>
</dbReference>
<evidence type="ECO:0000256" key="7">
    <source>
        <dbReference type="PIRSR" id="PIRSR000350-2"/>
    </source>
</evidence>
<evidence type="ECO:0000256" key="8">
    <source>
        <dbReference type="PIRSR" id="PIRSR000350-3"/>
    </source>
</evidence>
<dbReference type="InterPro" id="IPR016156">
    <property type="entry name" value="FAD/NAD-linked_Rdtase_dimer_sf"/>
</dbReference>
<feature type="binding site" evidence="8">
    <location>
        <position position="49"/>
    </location>
    <ligand>
        <name>FAD</name>
        <dbReference type="ChEBI" id="CHEBI:57692"/>
    </ligand>
</feature>
<evidence type="ECO:0000256" key="6">
    <source>
        <dbReference type="ARBA" id="ARBA00031281"/>
    </source>
</evidence>
<dbReference type="InterPro" id="IPR036188">
    <property type="entry name" value="FAD/NAD-bd_sf"/>
</dbReference>
<protein>
    <recommendedName>
        <fullName evidence="2">Dihydrolipoyl dehydrogenase</fullName>
    </recommendedName>
    <alternativeName>
        <fullName evidence="6">Dihydrolipoamide dehydrogenase</fullName>
    </alternativeName>
</protein>
<keyword evidence="13" id="KW-1185">Reference proteome</keyword>
<dbReference type="PANTHER" id="PTHR22912:SF217">
    <property type="entry name" value="DIHYDROLIPOYL DEHYDROGENASE"/>
    <property type="match status" value="1"/>
</dbReference>
<sequence length="458" mass="51297">MKEFDLIVLGGGRATSLAKNAAKKGKKVAVIEKSALGGTCPNRGCVPSKLLIGYAEVSRAIQEAKRHYIDATIKKIDVEKIFEKTNHYISKIDENYQKKFNENVTVFRGEGKFVSNKVIEVNGEQLTAKQIVIATGTRPMKPPHEKAWSSDDIFPLKKVPKSIAIVGSGFIAVELANFFDAVGIKTKLLVRSGELLKNEDGEIQAVFQEEFSKNVDVAFNTTIKETHYNESKQVFELILENKERQTTPHSCEALLYATGRESNADLLNLEATNIELDKRGFIKRNEFFETTAKDVYVVGDAGGEYMLQHAAAYEVNHMEKYLYEDKKEPLKFKYMPHAVFCEPEIASVGITEEKAKEEGIAYVSSVTNWLASAKAESTKLKYPITKFIINPNNYEILGCHLVGPQSATMMHQVLAVMHLDNDIRHLKEMLYIHPALSEALLPAAVNSVKEVEKYKEAK</sequence>
<evidence type="ECO:0000256" key="9">
    <source>
        <dbReference type="PIRSR" id="PIRSR000350-4"/>
    </source>
</evidence>
<evidence type="ECO:0000259" key="10">
    <source>
        <dbReference type="Pfam" id="PF02852"/>
    </source>
</evidence>
<dbReference type="GO" id="GO:0004148">
    <property type="term" value="F:dihydrolipoyl dehydrogenase (NADH) activity"/>
    <property type="evidence" value="ECO:0007669"/>
    <property type="project" value="TreeGrafter"/>
</dbReference>
<keyword evidence="8" id="KW-0547">Nucleotide-binding</keyword>
<dbReference type="InterPro" id="IPR050151">
    <property type="entry name" value="Class-I_Pyr_Nuc-Dis_Oxidored"/>
</dbReference>
<feature type="binding site" evidence="8">
    <location>
        <begin position="167"/>
        <end position="174"/>
    </location>
    <ligand>
        <name>NAD(+)</name>
        <dbReference type="ChEBI" id="CHEBI:57540"/>
    </ligand>
</feature>
<dbReference type="InterPro" id="IPR004099">
    <property type="entry name" value="Pyr_nucl-diS_OxRdtase_dimer"/>
</dbReference>
<evidence type="ECO:0000313" key="13">
    <source>
        <dbReference type="Proteomes" id="UP000290657"/>
    </source>
</evidence>
<dbReference type="PRINTS" id="PR00411">
    <property type="entry name" value="PNDRDTASEI"/>
</dbReference>
<dbReference type="PRINTS" id="PR00368">
    <property type="entry name" value="FADPNR"/>
</dbReference>
<accession>A0A4Q0XT74</accession>
<feature type="binding site" evidence="8">
    <location>
        <position position="111"/>
    </location>
    <ligand>
        <name>FAD</name>
        <dbReference type="ChEBI" id="CHEBI:57692"/>
    </ligand>
</feature>
<feature type="binding site" evidence="8">
    <location>
        <position position="300"/>
    </location>
    <ligand>
        <name>FAD</name>
        <dbReference type="ChEBI" id="CHEBI:57692"/>
    </ligand>
</feature>
<feature type="binding site" evidence="8">
    <location>
        <position position="259"/>
    </location>
    <ligand>
        <name>NAD(+)</name>
        <dbReference type="ChEBI" id="CHEBI:57540"/>
    </ligand>
</feature>